<proteinExistence type="predicted"/>
<dbReference type="Gene3D" id="2.160.20.10">
    <property type="entry name" value="Single-stranded right-handed beta-helix, Pectin lyase-like"/>
    <property type="match status" value="1"/>
</dbReference>
<gene>
    <name evidence="1" type="ORF">Mal33_05700</name>
</gene>
<sequence length="365" mass="41044">MVRSHRSSLFKSSINRGRRGYAKTLEHNNMMYVRLLLVASVLVLGVARVGYTQSPFIVRMDPAGSDANDGLTADTPVVTLQRVQQILKSTLADNPRDAEVRIGPGTYRGQSIRWTFTMPEHTITFMPRSGDKVRPVFDGVENRGTWFRLDHSLGQKTGLNFHYIHVKRYATAISLNGNRTAVETCNRGNSIYGCMFSDVGEGSTAAVRLVNSKDNSIVNNHFVNITRSSRYGLLHAIYIAHHSSGNHILRNRFEDCCGDPVRVRDASNNNIVNENTFIRAGIAAAYSHWYCDHRRNDDDNPRNDCSKPTPECPSWNNQFRNNRLLKTYNGERLPAWAFAQDDVVPLCPPPSPGAKRLETSGNRHE</sequence>
<evidence type="ECO:0000313" key="2">
    <source>
        <dbReference type="Proteomes" id="UP000316770"/>
    </source>
</evidence>
<dbReference type="EMBL" id="CP036318">
    <property type="protein sequence ID" value="QDV54615.1"/>
    <property type="molecule type" value="Genomic_DNA"/>
</dbReference>
<dbReference type="SUPFAM" id="SSF51126">
    <property type="entry name" value="Pectin lyase-like"/>
    <property type="match status" value="1"/>
</dbReference>
<reference evidence="1 2" key="1">
    <citation type="submission" date="2019-02" db="EMBL/GenBank/DDBJ databases">
        <title>Deep-cultivation of Planctomycetes and their phenomic and genomic characterization uncovers novel biology.</title>
        <authorList>
            <person name="Wiegand S."/>
            <person name="Jogler M."/>
            <person name="Boedeker C."/>
            <person name="Pinto D."/>
            <person name="Vollmers J."/>
            <person name="Rivas-Marin E."/>
            <person name="Kohn T."/>
            <person name="Peeters S.H."/>
            <person name="Heuer A."/>
            <person name="Rast P."/>
            <person name="Oberbeckmann S."/>
            <person name="Bunk B."/>
            <person name="Jeske O."/>
            <person name="Meyerdierks A."/>
            <person name="Storesund J.E."/>
            <person name="Kallscheuer N."/>
            <person name="Luecker S."/>
            <person name="Lage O.M."/>
            <person name="Pohl T."/>
            <person name="Merkel B.J."/>
            <person name="Hornburger P."/>
            <person name="Mueller R.-W."/>
            <person name="Bruemmer F."/>
            <person name="Labrenz M."/>
            <person name="Spormann A.M."/>
            <person name="Op den Camp H."/>
            <person name="Overmann J."/>
            <person name="Amann R."/>
            <person name="Jetten M.S.M."/>
            <person name="Mascher T."/>
            <person name="Medema M.H."/>
            <person name="Devos D.P."/>
            <person name="Kaster A.-K."/>
            <person name="Ovreas L."/>
            <person name="Rohde M."/>
            <person name="Galperin M.Y."/>
            <person name="Jogler C."/>
        </authorList>
    </citation>
    <scope>NUCLEOTIDE SEQUENCE [LARGE SCALE GENOMIC DNA]</scope>
    <source>
        <strain evidence="1 2">Mal33</strain>
    </source>
</reference>
<dbReference type="InterPro" id="IPR011050">
    <property type="entry name" value="Pectin_lyase_fold/virulence"/>
</dbReference>
<evidence type="ECO:0008006" key="3">
    <source>
        <dbReference type="Google" id="ProtNLM"/>
    </source>
</evidence>
<organism evidence="1 2">
    <name type="scientific">Rosistilla oblonga</name>
    <dbReference type="NCBI Taxonomy" id="2527990"/>
    <lineage>
        <taxon>Bacteria</taxon>
        <taxon>Pseudomonadati</taxon>
        <taxon>Planctomycetota</taxon>
        <taxon>Planctomycetia</taxon>
        <taxon>Pirellulales</taxon>
        <taxon>Pirellulaceae</taxon>
        <taxon>Rosistilla</taxon>
    </lineage>
</organism>
<dbReference type="AlphaFoldDB" id="A0A518ING2"/>
<evidence type="ECO:0000313" key="1">
    <source>
        <dbReference type="EMBL" id="QDV54615.1"/>
    </source>
</evidence>
<protein>
    <recommendedName>
        <fullName evidence="3">Right handed beta helix domain-containing protein</fullName>
    </recommendedName>
</protein>
<dbReference type="Proteomes" id="UP000316770">
    <property type="component" value="Chromosome"/>
</dbReference>
<name>A0A518ING2_9BACT</name>
<keyword evidence="2" id="KW-1185">Reference proteome</keyword>
<accession>A0A518ING2</accession>
<dbReference type="InterPro" id="IPR012334">
    <property type="entry name" value="Pectin_lyas_fold"/>
</dbReference>